<evidence type="ECO:0000256" key="6">
    <source>
        <dbReference type="ARBA" id="ARBA00023242"/>
    </source>
</evidence>
<dbReference type="STRING" id="230819.A0A5C3KRI6"/>
<comment type="subcellular location">
    <subcellularLocation>
        <location evidence="1 8">Nucleus</location>
    </subcellularLocation>
</comment>
<sequence length="296" mass="32378">MDIDDLHPTNPFGSYFIWHEWIQVNGPLTAENVFEYFSHSDYYDKQSNNQVLRMQTTFTGAGPLTNEAEELRRFTGIEFAVVHAEPPSFFIIHKRERLSPDEVKPVAVYFIIDNQIFQAPDLYSLLSNHLLTTVSTLQSSLDILRKNRPDYTPRTGFVWPIVGDPANDPKKKGPEVSADAAALADDDATEPSSSQANKRAQETAKRENTILLFNALTTTARHSKVVEPTAAVLPSDASTADSPATTSQLHSSATPAPGSQEVAIKGVNPATAGQDPLKKKRKKRSSVAAPPHSAGA</sequence>
<keyword evidence="8" id="KW-0010">Activator</keyword>
<keyword evidence="4 8" id="KW-0805">Transcription regulation</keyword>
<dbReference type="AlphaFoldDB" id="A0A5C3KRI6"/>
<evidence type="ECO:0000256" key="4">
    <source>
        <dbReference type="ARBA" id="ARBA00023015"/>
    </source>
</evidence>
<comment type="function">
    <text evidence="8">Component of the Mediator complex, a coactivator involved in the regulated transcription of nearly all RNA polymerase II-dependent genes. Mediator functions as a bridge to convey information from gene-specific regulatory proteins to the basal RNA polymerase II transcription machinery. Mediator is recruited to promoters by direct interactions with regulatory proteins and serves as a scaffold for the assembly of a functional preinitiation complex with RNA polymerase II and the general transcription factors.</text>
</comment>
<dbReference type="GO" id="GO:0006357">
    <property type="term" value="P:regulation of transcription by RNA polymerase II"/>
    <property type="evidence" value="ECO:0007669"/>
    <property type="project" value="InterPro"/>
</dbReference>
<evidence type="ECO:0000256" key="1">
    <source>
        <dbReference type="ARBA" id="ARBA00004123"/>
    </source>
</evidence>
<keyword evidence="11" id="KW-1185">Reference proteome</keyword>
<comment type="subunit">
    <text evidence="8">Component of the Mediator complex.</text>
</comment>
<evidence type="ECO:0000256" key="3">
    <source>
        <dbReference type="ARBA" id="ARBA00020634"/>
    </source>
</evidence>
<keyword evidence="5 8" id="KW-0804">Transcription</keyword>
<reference evidence="10 11" key="1">
    <citation type="journal article" date="2019" name="Nat. Ecol. Evol.">
        <title>Megaphylogeny resolves global patterns of mushroom evolution.</title>
        <authorList>
            <person name="Varga T."/>
            <person name="Krizsan K."/>
            <person name="Foldi C."/>
            <person name="Dima B."/>
            <person name="Sanchez-Garcia M."/>
            <person name="Sanchez-Ramirez S."/>
            <person name="Szollosi G.J."/>
            <person name="Szarkandi J.G."/>
            <person name="Papp V."/>
            <person name="Albert L."/>
            <person name="Andreopoulos W."/>
            <person name="Angelini C."/>
            <person name="Antonin V."/>
            <person name="Barry K.W."/>
            <person name="Bougher N.L."/>
            <person name="Buchanan P."/>
            <person name="Buyck B."/>
            <person name="Bense V."/>
            <person name="Catcheside P."/>
            <person name="Chovatia M."/>
            <person name="Cooper J."/>
            <person name="Damon W."/>
            <person name="Desjardin D."/>
            <person name="Finy P."/>
            <person name="Geml J."/>
            <person name="Haridas S."/>
            <person name="Hughes K."/>
            <person name="Justo A."/>
            <person name="Karasinski D."/>
            <person name="Kautmanova I."/>
            <person name="Kiss B."/>
            <person name="Kocsube S."/>
            <person name="Kotiranta H."/>
            <person name="LaButti K.M."/>
            <person name="Lechner B.E."/>
            <person name="Liimatainen K."/>
            <person name="Lipzen A."/>
            <person name="Lukacs Z."/>
            <person name="Mihaltcheva S."/>
            <person name="Morgado L.N."/>
            <person name="Niskanen T."/>
            <person name="Noordeloos M.E."/>
            <person name="Ohm R.A."/>
            <person name="Ortiz-Santana B."/>
            <person name="Ovrebo C."/>
            <person name="Racz N."/>
            <person name="Riley R."/>
            <person name="Savchenko A."/>
            <person name="Shiryaev A."/>
            <person name="Soop K."/>
            <person name="Spirin V."/>
            <person name="Szebenyi C."/>
            <person name="Tomsovsky M."/>
            <person name="Tulloss R.E."/>
            <person name="Uehling J."/>
            <person name="Grigoriev I.V."/>
            <person name="Vagvolgyi C."/>
            <person name="Papp T."/>
            <person name="Martin F.M."/>
            <person name="Miettinen O."/>
            <person name="Hibbett D.S."/>
            <person name="Nagy L.G."/>
        </authorList>
    </citation>
    <scope>NUCLEOTIDE SEQUENCE [LARGE SCALE GENOMIC DNA]</scope>
    <source>
        <strain evidence="10 11">CBS 121175</strain>
    </source>
</reference>
<evidence type="ECO:0000256" key="7">
    <source>
        <dbReference type="ARBA" id="ARBA00031259"/>
    </source>
</evidence>
<name>A0A5C3KRI6_COPMA</name>
<proteinExistence type="inferred from homology"/>
<feature type="region of interest" description="Disordered" evidence="9">
    <location>
        <begin position="233"/>
        <end position="296"/>
    </location>
</feature>
<keyword evidence="6 8" id="KW-0539">Nucleus</keyword>
<dbReference type="GO" id="GO:0003712">
    <property type="term" value="F:transcription coregulator activity"/>
    <property type="evidence" value="ECO:0007669"/>
    <property type="project" value="InterPro"/>
</dbReference>
<dbReference type="Proteomes" id="UP000307440">
    <property type="component" value="Unassembled WGS sequence"/>
</dbReference>
<dbReference type="GO" id="GO:0016592">
    <property type="term" value="C:mediator complex"/>
    <property type="evidence" value="ECO:0007669"/>
    <property type="project" value="InterPro"/>
</dbReference>
<comment type="similarity">
    <text evidence="2 8">Belongs to the Mediator complex subunit 6 family.</text>
</comment>
<evidence type="ECO:0000256" key="5">
    <source>
        <dbReference type="ARBA" id="ARBA00023163"/>
    </source>
</evidence>
<evidence type="ECO:0000313" key="10">
    <source>
        <dbReference type="EMBL" id="TFK23092.1"/>
    </source>
</evidence>
<protein>
    <recommendedName>
        <fullName evidence="3 8">Mediator of RNA polymerase II transcription subunit 6</fullName>
    </recommendedName>
    <alternativeName>
        <fullName evidence="7 8">Mediator complex subunit 6</fullName>
    </alternativeName>
</protein>
<dbReference type="Pfam" id="PF04934">
    <property type="entry name" value="Med6"/>
    <property type="match status" value="1"/>
</dbReference>
<feature type="compositionally biased region" description="Polar residues" evidence="9">
    <location>
        <begin position="236"/>
        <end position="254"/>
    </location>
</feature>
<dbReference type="EMBL" id="ML210225">
    <property type="protein sequence ID" value="TFK23092.1"/>
    <property type="molecule type" value="Genomic_DNA"/>
</dbReference>
<dbReference type="InterPro" id="IPR007018">
    <property type="entry name" value="Mediator_Med6"/>
</dbReference>
<organism evidence="10 11">
    <name type="scientific">Coprinopsis marcescibilis</name>
    <name type="common">Agaric fungus</name>
    <name type="synonym">Psathyrella marcescibilis</name>
    <dbReference type="NCBI Taxonomy" id="230819"/>
    <lineage>
        <taxon>Eukaryota</taxon>
        <taxon>Fungi</taxon>
        <taxon>Dikarya</taxon>
        <taxon>Basidiomycota</taxon>
        <taxon>Agaricomycotina</taxon>
        <taxon>Agaricomycetes</taxon>
        <taxon>Agaricomycetidae</taxon>
        <taxon>Agaricales</taxon>
        <taxon>Agaricineae</taxon>
        <taxon>Psathyrellaceae</taxon>
        <taxon>Coprinopsis</taxon>
    </lineage>
</organism>
<evidence type="ECO:0000256" key="8">
    <source>
        <dbReference type="RuleBase" id="RU364143"/>
    </source>
</evidence>
<evidence type="ECO:0000313" key="11">
    <source>
        <dbReference type="Proteomes" id="UP000307440"/>
    </source>
</evidence>
<dbReference type="OrthoDB" id="344220at2759"/>
<dbReference type="Gene3D" id="3.10.450.580">
    <property type="entry name" value="Mediator complex, subunit Med6"/>
    <property type="match status" value="1"/>
</dbReference>
<dbReference type="PANTHER" id="PTHR13104">
    <property type="entry name" value="MED-6-RELATED"/>
    <property type="match status" value="1"/>
</dbReference>
<accession>A0A5C3KRI6</accession>
<evidence type="ECO:0000256" key="9">
    <source>
        <dbReference type="SAM" id="MobiDB-lite"/>
    </source>
</evidence>
<dbReference type="InterPro" id="IPR038566">
    <property type="entry name" value="Mediator_Med6_sf"/>
</dbReference>
<gene>
    <name evidence="8" type="primary">MED6</name>
    <name evidence="10" type="ORF">FA15DRAFT_670815</name>
</gene>
<evidence type="ECO:0000256" key="2">
    <source>
        <dbReference type="ARBA" id="ARBA00007526"/>
    </source>
</evidence>
<feature type="region of interest" description="Disordered" evidence="9">
    <location>
        <begin position="160"/>
        <end position="204"/>
    </location>
</feature>